<comment type="caution">
    <text evidence="2">The sequence shown here is derived from an EMBL/GenBank/DDBJ whole genome shotgun (WGS) entry which is preliminary data.</text>
</comment>
<evidence type="ECO:0000313" key="3">
    <source>
        <dbReference type="Proteomes" id="UP000697995"/>
    </source>
</evidence>
<dbReference type="InterPro" id="IPR051918">
    <property type="entry name" value="STPP_CPPED1"/>
</dbReference>
<name>A0ABS1CZD6_9PROT</name>
<dbReference type="PANTHER" id="PTHR43143">
    <property type="entry name" value="METALLOPHOSPHOESTERASE, CALCINEURIN SUPERFAMILY"/>
    <property type="match status" value="1"/>
</dbReference>
<evidence type="ECO:0000313" key="2">
    <source>
        <dbReference type="EMBL" id="MBK1659690.1"/>
    </source>
</evidence>
<dbReference type="EMBL" id="NRSG01000117">
    <property type="protein sequence ID" value="MBK1659690.1"/>
    <property type="molecule type" value="Genomic_DNA"/>
</dbReference>
<proteinExistence type="predicted"/>
<dbReference type="Proteomes" id="UP000697995">
    <property type="component" value="Unassembled WGS sequence"/>
</dbReference>
<protein>
    <recommendedName>
        <fullName evidence="1">Calcineurin-like phosphoesterase domain-containing protein</fullName>
    </recommendedName>
</protein>
<dbReference type="PANTHER" id="PTHR43143:SF1">
    <property type="entry name" value="SERINE_THREONINE-PROTEIN PHOSPHATASE CPPED1"/>
    <property type="match status" value="1"/>
</dbReference>
<reference evidence="2 3" key="1">
    <citation type="journal article" date="2020" name="Microorganisms">
        <title>Osmotic Adaptation and Compatible Solute Biosynthesis of Phototrophic Bacteria as Revealed from Genome Analyses.</title>
        <authorList>
            <person name="Imhoff J.F."/>
            <person name="Rahn T."/>
            <person name="Kunzel S."/>
            <person name="Keller A."/>
            <person name="Neulinger S.C."/>
        </authorList>
    </citation>
    <scope>NUCLEOTIDE SEQUENCE [LARGE SCALE GENOMIC DNA]</scope>
    <source>
        <strain evidence="2 3">DSM 15382</strain>
    </source>
</reference>
<accession>A0ABS1CZD6</accession>
<dbReference type="Gene3D" id="3.60.21.10">
    <property type="match status" value="1"/>
</dbReference>
<dbReference type="InterPro" id="IPR029052">
    <property type="entry name" value="Metallo-depent_PP-like"/>
</dbReference>
<dbReference type="RefSeq" id="WP_133221143.1">
    <property type="nucleotide sequence ID" value="NZ_NRSG01000117.1"/>
</dbReference>
<evidence type="ECO:0000259" key="1">
    <source>
        <dbReference type="Pfam" id="PF00149"/>
    </source>
</evidence>
<feature type="domain" description="Calcineurin-like phosphoesterase" evidence="1">
    <location>
        <begin position="3"/>
        <end position="200"/>
    </location>
</feature>
<gene>
    <name evidence="2" type="ORF">CKO45_15765</name>
</gene>
<dbReference type="SUPFAM" id="SSF56300">
    <property type="entry name" value="Metallo-dependent phosphatases"/>
    <property type="match status" value="1"/>
</dbReference>
<keyword evidence="3" id="KW-1185">Reference proteome</keyword>
<dbReference type="InterPro" id="IPR004843">
    <property type="entry name" value="Calcineurin-like_PHP"/>
</dbReference>
<organism evidence="2 3">
    <name type="scientific">Paracraurococcus ruber</name>
    <dbReference type="NCBI Taxonomy" id="77675"/>
    <lineage>
        <taxon>Bacteria</taxon>
        <taxon>Pseudomonadati</taxon>
        <taxon>Pseudomonadota</taxon>
        <taxon>Alphaproteobacteria</taxon>
        <taxon>Acetobacterales</taxon>
        <taxon>Roseomonadaceae</taxon>
        <taxon>Paracraurococcus</taxon>
    </lineage>
</organism>
<sequence>MTTILQISDAHLSPRNALFRRNLALIQEWAEAHQPELVVASGDLSLDGADSTEDLEFAVALLRRLPAPVLAIPGNHDTGSHPRTMPDQPVNATRLARFRLTVGPDWWMQDQPGWRVLGLNTEIMGSGLPDESQQAAFIADAAAGAGNRRLAVFLHKPAFVTAPDDPSFDYWSVPPQARPTLAPLLSHPGLRLVASGHLHLYREEMRGAARFAWAPALSFLVEPEMQAGLPGERLLGTLVHRLHADHAETTLLSPDGIETRWLEQIRDQTYPRQG</sequence>
<dbReference type="Pfam" id="PF00149">
    <property type="entry name" value="Metallophos"/>
    <property type="match status" value="1"/>
</dbReference>